<dbReference type="PANTHER" id="PTHR12663:SF0">
    <property type="entry name" value="PRECOCIOUS DISSOCIATION OF SISTERS 5, ISOFORM A"/>
    <property type="match status" value="1"/>
</dbReference>
<dbReference type="EMBL" id="JAJJMB010006318">
    <property type="protein sequence ID" value="KAI3935058.1"/>
    <property type="molecule type" value="Genomic_DNA"/>
</dbReference>
<keyword evidence="3" id="KW-0234">DNA repair</keyword>
<dbReference type="GO" id="GO:0007064">
    <property type="term" value="P:mitotic sister chromatid cohesion"/>
    <property type="evidence" value="ECO:0007669"/>
    <property type="project" value="InterPro"/>
</dbReference>
<dbReference type="Proteomes" id="UP001202328">
    <property type="component" value="Unassembled WGS sequence"/>
</dbReference>
<sequence length="119" mass="13861">MAGGATSQLGLWMYDSSVTQQVQIERTPKSIDAGEELIRQKVRVWWPHDKKFYQGTIESYNRKSKNHKPQDGQIEKLELKKEKREAIEEFEPEASKEKREIGIGFLNLATKEKHFNQKG</sequence>
<evidence type="ECO:0000256" key="3">
    <source>
        <dbReference type="ARBA" id="ARBA00023204"/>
    </source>
</evidence>
<dbReference type="GO" id="GO:0005634">
    <property type="term" value="C:nucleus"/>
    <property type="evidence" value="ECO:0007669"/>
    <property type="project" value="UniProtKB-SubCell"/>
</dbReference>
<dbReference type="AlphaFoldDB" id="A0AAD4XPY1"/>
<evidence type="ECO:0000256" key="1">
    <source>
        <dbReference type="ARBA" id="ARBA00004123"/>
    </source>
</evidence>
<protein>
    <submittedName>
        <fullName evidence="5">Uncharacterized protein</fullName>
    </submittedName>
</protein>
<organism evidence="5 6">
    <name type="scientific">Papaver atlanticum</name>
    <dbReference type="NCBI Taxonomy" id="357466"/>
    <lineage>
        <taxon>Eukaryota</taxon>
        <taxon>Viridiplantae</taxon>
        <taxon>Streptophyta</taxon>
        <taxon>Embryophyta</taxon>
        <taxon>Tracheophyta</taxon>
        <taxon>Spermatophyta</taxon>
        <taxon>Magnoliopsida</taxon>
        <taxon>Ranunculales</taxon>
        <taxon>Papaveraceae</taxon>
        <taxon>Papaveroideae</taxon>
        <taxon>Papaver</taxon>
    </lineage>
</organism>
<keyword evidence="2" id="KW-0227">DNA damage</keyword>
<evidence type="ECO:0000256" key="4">
    <source>
        <dbReference type="ARBA" id="ARBA00023242"/>
    </source>
</evidence>
<proteinExistence type="predicted"/>
<dbReference type="GO" id="GO:0006281">
    <property type="term" value="P:DNA repair"/>
    <property type="evidence" value="ECO:0007669"/>
    <property type="project" value="UniProtKB-KW"/>
</dbReference>
<evidence type="ECO:0000256" key="2">
    <source>
        <dbReference type="ARBA" id="ARBA00022763"/>
    </source>
</evidence>
<dbReference type="Gene3D" id="2.30.30.140">
    <property type="match status" value="1"/>
</dbReference>
<dbReference type="InterPro" id="IPR039776">
    <property type="entry name" value="Pds5"/>
</dbReference>
<evidence type="ECO:0000313" key="6">
    <source>
        <dbReference type="Proteomes" id="UP001202328"/>
    </source>
</evidence>
<accession>A0AAD4XPY1</accession>
<keyword evidence="4" id="KW-0539">Nucleus</keyword>
<gene>
    <name evidence="5" type="ORF">MKW98_009977</name>
</gene>
<comment type="subcellular location">
    <subcellularLocation>
        <location evidence="1">Nucleus</location>
    </subcellularLocation>
</comment>
<name>A0AAD4XPY1_9MAGN</name>
<dbReference type="PANTHER" id="PTHR12663">
    <property type="entry name" value="ANDROGEN INDUCED INHIBITOR OF PROLIFERATION AS3 / PDS5-RELATED"/>
    <property type="match status" value="1"/>
</dbReference>
<reference evidence="5" key="1">
    <citation type="submission" date="2022-04" db="EMBL/GenBank/DDBJ databases">
        <title>A functionally conserved STORR gene fusion in Papaver species that diverged 16.8 million years ago.</title>
        <authorList>
            <person name="Catania T."/>
        </authorList>
    </citation>
    <scope>NUCLEOTIDE SEQUENCE</scope>
    <source>
        <strain evidence="5">S-188037</strain>
    </source>
</reference>
<dbReference type="GO" id="GO:0000785">
    <property type="term" value="C:chromatin"/>
    <property type="evidence" value="ECO:0007669"/>
    <property type="project" value="TreeGrafter"/>
</dbReference>
<comment type="caution">
    <text evidence="5">The sequence shown here is derived from an EMBL/GenBank/DDBJ whole genome shotgun (WGS) entry which is preliminary data.</text>
</comment>
<keyword evidence="6" id="KW-1185">Reference proteome</keyword>
<evidence type="ECO:0000313" key="5">
    <source>
        <dbReference type="EMBL" id="KAI3935058.1"/>
    </source>
</evidence>